<feature type="compositionally biased region" description="Basic and acidic residues" evidence="1">
    <location>
        <begin position="137"/>
        <end position="146"/>
    </location>
</feature>
<accession>A0ABR2H7Y2</accession>
<dbReference type="InterPro" id="IPR051291">
    <property type="entry name" value="CIMAP"/>
</dbReference>
<dbReference type="Proteomes" id="UP001470230">
    <property type="component" value="Unassembled WGS sequence"/>
</dbReference>
<dbReference type="InterPro" id="IPR010736">
    <property type="entry name" value="SHIPPO-rpt"/>
</dbReference>
<evidence type="ECO:0000313" key="3">
    <source>
        <dbReference type="Proteomes" id="UP001470230"/>
    </source>
</evidence>
<dbReference type="Pfam" id="PF07004">
    <property type="entry name" value="SHIPPO-rpt"/>
    <property type="match status" value="5"/>
</dbReference>
<reference evidence="2 3" key="1">
    <citation type="submission" date="2024-04" db="EMBL/GenBank/DDBJ databases">
        <title>Tritrichomonas musculus Genome.</title>
        <authorList>
            <person name="Alves-Ferreira E."/>
            <person name="Grigg M."/>
            <person name="Lorenzi H."/>
            <person name="Galac M."/>
        </authorList>
    </citation>
    <scope>NUCLEOTIDE SEQUENCE [LARGE SCALE GENOMIC DNA]</scope>
    <source>
        <strain evidence="2 3">EAF2021</strain>
    </source>
</reference>
<feature type="region of interest" description="Disordered" evidence="1">
    <location>
        <begin position="42"/>
        <end position="354"/>
    </location>
</feature>
<protein>
    <submittedName>
        <fullName evidence="2">Outer dense fiber protein 3-like protein 2</fullName>
    </submittedName>
</protein>
<evidence type="ECO:0000313" key="2">
    <source>
        <dbReference type="EMBL" id="KAK8842333.1"/>
    </source>
</evidence>
<evidence type="ECO:0000256" key="1">
    <source>
        <dbReference type="SAM" id="MobiDB-lite"/>
    </source>
</evidence>
<feature type="region of interest" description="Disordered" evidence="1">
    <location>
        <begin position="1"/>
        <end position="25"/>
    </location>
</feature>
<feature type="compositionally biased region" description="Polar residues" evidence="1">
    <location>
        <begin position="191"/>
        <end position="206"/>
    </location>
</feature>
<feature type="compositionally biased region" description="Pro residues" evidence="1">
    <location>
        <begin position="275"/>
        <end position="285"/>
    </location>
</feature>
<organism evidence="2 3">
    <name type="scientific">Tritrichomonas musculus</name>
    <dbReference type="NCBI Taxonomy" id="1915356"/>
    <lineage>
        <taxon>Eukaryota</taxon>
        <taxon>Metamonada</taxon>
        <taxon>Parabasalia</taxon>
        <taxon>Tritrichomonadida</taxon>
        <taxon>Tritrichomonadidae</taxon>
        <taxon>Tritrichomonas</taxon>
    </lineage>
</organism>
<proteinExistence type="predicted"/>
<feature type="compositionally biased region" description="Basic and acidic residues" evidence="1">
    <location>
        <begin position="99"/>
        <end position="108"/>
    </location>
</feature>
<feature type="compositionally biased region" description="Basic and acidic residues" evidence="1">
    <location>
        <begin position="234"/>
        <end position="243"/>
    </location>
</feature>
<name>A0ABR2H7Y2_9EUKA</name>
<sequence>MTSTATIFRVTEQDQTPGPDKYLIPSDIGKAQKFTIRDRFHDHQKQGPGYENIPTTIGEGKKWSLYSRPKDKDITPGPGPNYVPPGFGTDARSSSFHIRGSEKVRHDGPGPGRYDTSGMKANNKGDGRHFTLKGRKFINEERHDGPGPKYNPNYEPTLPSSRKSTIYDVIRRKDSNDIPGPGKYDIDRSPQTRQISFHQRTGSVKMNDNPGPGRYEPEKYNGGRQSSPSYSLRSRIDIPDRSAHAPYQKLPDEMGNDGPKYSLTSRRDVKTREGPPGPNYMPPPFGSDARKYSLASSRRDRRRDPSKEPPGPGQYDINGNRQNDGRKYSMKGRNFFPEEGKSSSPGPAYLPDYNQVLPSSRKITIRERVSDPKAKVGPGYYDLGSTLGQGPKITIGNKEKLNVRPGLG</sequence>
<keyword evidence="3" id="KW-1185">Reference proteome</keyword>
<dbReference type="PANTHER" id="PTHR21580">
    <property type="entry name" value="SHIPPO-1-RELATED"/>
    <property type="match status" value="1"/>
</dbReference>
<gene>
    <name evidence="2" type="ORF">M9Y10_025911</name>
</gene>
<comment type="caution">
    <text evidence="2">The sequence shown here is derived from an EMBL/GenBank/DDBJ whole genome shotgun (WGS) entry which is preliminary data.</text>
</comment>
<dbReference type="EMBL" id="JAPFFF010000038">
    <property type="protein sequence ID" value="KAK8842333.1"/>
    <property type="molecule type" value="Genomic_DNA"/>
</dbReference>
<feature type="compositionally biased region" description="Polar residues" evidence="1">
    <location>
        <begin position="223"/>
        <end position="232"/>
    </location>
</feature>